<dbReference type="InterPro" id="IPR036079">
    <property type="entry name" value="ATPase_csu/dsu_sf"/>
</dbReference>
<sequence length="336" mass="39555">MGNLMAYSAIVTKIKAMERWRLTDRQFEEMAALESVPEAVAYLKENPSYESLFSSFSQEELHRGKIEQQLNQALYRDFMRIYRFANLRQRRFLELYFRRYELSILKTCLRGIAGGMEQELKLEEFGTFFQEHSKLDLHQICQKQTLEQWIASLKGSSYYAPLAALEQKGNVSPTDCETVLDMSYFTSSWRINKRYLKKDEQKIITQCFGTRMDMLNIQWIYRAKKYYGLSGAQIISVLIPIRFHLTKEQVTRMAQAESLDEFFNVLKTTHYGKMDLSETPDLKKIADQINDRVYEMTRKSDPYSIAALNSYLYFKEKEVRRIVTTLERIRYGVAAG</sequence>
<dbReference type="PANTHER" id="PTHR38682">
    <property type="entry name" value="V-TYPE ATP SYNTHASE SUBUNIT C"/>
    <property type="match status" value="1"/>
</dbReference>
<dbReference type="PANTHER" id="PTHR38682:SF1">
    <property type="entry name" value="V-TYPE ATP SYNTHASE SUBUNIT C"/>
    <property type="match status" value="1"/>
</dbReference>
<dbReference type="Gene3D" id="1.10.132.50">
    <property type="entry name" value="ATP synthase (C/AC39) subunit, domain 3"/>
    <property type="match status" value="3"/>
</dbReference>
<evidence type="ECO:0000256" key="2">
    <source>
        <dbReference type="ARBA" id="ARBA00023065"/>
    </source>
</evidence>
<dbReference type="EMBL" id="DWYS01000046">
    <property type="protein sequence ID" value="HJB06925.1"/>
    <property type="molecule type" value="Genomic_DNA"/>
</dbReference>
<dbReference type="GO" id="GO:0046961">
    <property type="term" value="F:proton-transporting ATPase activity, rotational mechanism"/>
    <property type="evidence" value="ECO:0007669"/>
    <property type="project" value="InterPro"/>
</dbReference>
<gene>
    <name evidence="3" type="ORF">H9716_03575</name>
</gene>
<dbReference type="AlphaFoldDB" id="A0A9D2L6R9"/>
<dbReference type="SUPFAM" id="SSF103486">
    <property type="entry name" value="V-type ATP synthase subunit C"/>
    <property type="match status" value="1"/>
</dbReference>
<dbReference type="InterPro" id="IPR050873">
    <property type="entry name" value="V-ATPase_V0D/AC39_subunit"/>
</dbReference>
<evidence type="ECO:0000256" key="1">
    <source>
        <dbReference type="ARBA" id="ARBA00022448"/>
    </source>
</evidence>
<evidence type="ECO:0000313" key="3">
    <source>
        <dbReference type="EMBL" id="HJB06925.1"/>
    </source>
</evidence>
<dbReference type="Proteomes" id="UP000886804">
    <property type="component" value="Unassembled WGS sequence"/>
</dbReference>
<evidence type="ECO:0000313" key="4">
    <source>
        <dbReference type="Proteomes" id="UP000886804"/>
    </source>
</evidence>
<dbReference type="InterPro" id="IPR044911">
    <property type="entry name" value="V-type_ATPase_csu/dsu_dom_3"/>
</dbReference>
<reference evidence="3" key="1">
    <citation type="journal article" date="2021" name="PeerJ">
        <title>Extensive microbial diversity within the chicken gut microbiome revealed by metagenomics and culture.</title>
        <authorList>
            <person name="Gilroy R."/>
            <person name="Ravi A."/>
            <person name="Getino M."/>
            <person name="Pursley I."/>
            <person name="Horton D.L."/>
            <person name="Alikhan N.F."/>
            <person name="Baker D."/>
            <person name="Gharbi K."/>
            <person name="Hall N."/>
            <person name="Watson M."/>
            <person name="Adriaenssens E.M."/>
            <person name="Foster-Nyarko E."/>
            <person name="Jarju S."/>
            <person name="Secka A."/>
            <person name="Antonio M."/>
            <person name="Oren A."/>
            <person name="Chaudhuri R.R."/>
            <person name="La Ragione R."/>
            <person name="Hildebrand F."/>
            <person name="Pallen M.J."/>
        </authorList>
    </citation>
    <scope>NUCLEOTIDE SEQUENCE</scope>
    <source>
        <strain evidence="3">CHK188-4685</strain>
    </source>
</reference>
<name>A0A9D2L6R9_9FIRM</name>
<keyword evidence="1" id="KW-0813">Transport</keyword>
<keyword evidence="2" id="KW-0406">Ion transport</keyword>
<dbReference type="Pfam" id="PF01992">
    <property type="entry name" value="vATP-synt_AC39"/>
    <property type="match status" value="1"/>
</dbReference>
<comment type="caution">
    <text evidence="3">The sequence shown here is derived from an EMBL/GenBank/DDBJ whole genome shotgun (WGS) entry which is preliminary data.</text>
</comment>
<proteinExistence type="predicted"/>
<organism evidence="3 4">
    <name type="scientific">Candidatus Enterocloster faecavium</name>
    <dbReference type="NCBI Taxonomy" id="2838560"/>
    <lineage>
        <taxon>Bacteria</taxon>
        <taxon>Bacillati</taxon>
        <taxon>Bacillota</taxon>
        <taxon>Clostridia</taxon>
        <taxon>Lachnospirales</taxon>
        <taxon>Lachnospiraceae</taxon>
        <taxon>Enterocloster</taxon>
    </lineage>
</organism>
<protein>
    <submittedName>
        <fullName evidence="3">V-type ATPase subunit</fullName>
    </submittedName>
</protein>
<reference evidence="3" key="2">
    <citation type="submission" date="2021-04" db="EMBL/GenBank/DDBJ databases">
        <authorList>
            <person name="Gilroy R."/>
        </authorList>
    </citation>
    <scope>NUCLEOTIDE SEQUENCE</scope>
    <source>
        <strain evidence="3">CHK188-4685</strain>
    </source>
</reference>
<accession>A0A9D2L6R9</accession>
<dbReference type="InterPro" id="IPR002843">
    <property type="entry name" value="ATPase_V0-cplx_csu/dsu"/>
</dbReference>